<reference evidence="2" key="1">
    <citation type="submission" date="2021-05" db="EMBL/GenBank/DDBJ databases">
        <title>The batch submission of Enterobacter spp. strains.</title>
        <authorList>
            <person name="Wei L."/>
            <person name="Wang C."/>
            <person name="Feng Y."/>
            <person name="Zong Z."/>
        </authorList>
    </citation>
    <scope>NUCLEOTIDE SEQUENCE</scope>
    <source>
        <strain evidence="2">090086</strain>
    </source>
</reference>
<evidence type="ECO:0000256" key="1">
    <source>
        <dbReference type="SAM" id="Phobius"/>
    </source>
</evidence>
<accession>A0A9Q2ZUE0</accession>
<keyword evidence="1" id="KW-0472">Membrane</keyword>
<evidence type="ECO:0000313" key="3">
    <source>
        <dbReference type="Proteomes" id="UP000742934"/>
    </source>
</evidence>
<feature type="transmembrane region" description="Helical" evidence="1">
    <location>
        <begin position="160"/>
        <end position="178"/>
    </location>
</feature>
<feature type="transmembrane region" description="Helical" evidence="1">
    <location>
        <begin position="90"/>
        <end position="108"/>
    </location>
</feature>
<feature type="transmembrane region" description="Helical" evidence="1">
    <location>
        <begin position="292"/>
        <end position="310"/>
    </location>
</feature>
<organism evidence="2 3">
    <name type="scientific">Enterobacter hormaechei subsp. hoffmannii</name>
    <dbReference type="NCBI Taxonomy" id="1812934"/>
    <lineage>
        <taxon>Bacteria</taxon>
        <taxon>Pseudomonadati</taxon>
        <taxon>Pseudomonadota</taxon>
        <taxon>Gammaproteobacteria</taxon>
        <taxon>Enterobacterales</taxon>
        <taxon>Enterobacteriaceae</taxon>
        <taxon>Enterobacter</taxon>
        <taxon>Enterobacter cloacae complex</taxon>
    </lineage>
</organism>
<gene>
    <name evidence="2" type="ORF">KK080_19015</name>
</gene>
<protein>
    <submittedName>
        <fullName evidence="2">Uncharacterized protein</fullName>
    </submittedName>
</protein>
<feature type="transmembrane region" description="Helical" evidence="1">
    <location>
        <begin position="187"/>
        <end position="204"/>
    </location>
</feature>
<dbReference type="EMBL" id="JAHEVK010000025">
    <property type="protein sequence ID" value="MBT1778882.1"/>
    <property type="molecule type" value="Genomic_DNA"/>
</dbReference>
<sequence>MISQTLGKEIHIKWLLFTFVFAVVAVFFTVIHPVTITSGDEWINLSSGRQAYPQWGGFNPIKVVPEVSFPLFGNIASSVVMPLGFTFLEAIAYLTAVLVAVLVVLFLYQFYLLMRKTAGLSTYTSSVLVIFYLLCLFGLFRTLNNNNSPYLLWEQNLTCYYHYIVPALINGTLALYVLRMSSTLKPFFYERAIFSGVLIFAIYLCVFSNIFASVVLAVMCGVVLLQNLISKRFKIVETIKDNPFHCITLAMWVISALFEMNGGRADRMAKDHLDISGTVNAFYSLLKLTDRTFFVVLTVGFVCGAVFLLRRNSDESTEGKRYAFWVSVISGAITTLALILVCAKASANYATRPVAMWGSFMYLIVAASLGLGYFIERFKAVHYFAPIVMLFLINKTTDQSHSLRESNSGNVPFSVAYAIGQDMIEQVQNAVNGNQRTMTLHVPKGDNNDNWPFPVTRGKAISETLKSNGLIPRNIEIKIQPDREMNAKYGMPI</sequence>
<proteinExistence type="predicted"/>
<feature type="transmembrane region" description="Helical" evidence="1">
    <location>
        <begin position="322"/>
        <end position="342"/>
    </location>
</feature>
<name>A0A9Q2ZUE0_9ENTR</name>
<keyword evidence="1" id="KW-0812">Transmembrane</keyword>
<dbReference type="Proteomes" id="UP000742934">
    <property type="component" value="Unassembled WGS sequence"/>
</dbReference>
<feature type="transmembrane region" description="Helical" evidence="1">
    <location>
        <begin position="12"/>
        <end position="31"/>
    </location>
</feature>
<dbReference type="RefSeq" id="WP_038416172.1">
    <property type="nucleotide sequence ID" value="NZ_JBMDBL010000023.1"/>
</dbReference>
<feature type="transmembrane region" description="Helical" evidence="1">
    <location>
        <begin position="120"/>
        <end position="140"/>
    </location>
</feature>
<keyword evidence="1" id="KW-1133">Transmembrane helix</keyword>
<dbReference type="AlphaFoldDB" id="A0A9Q2ZUE0"/>
<feature type="transmembrane region" description="Helical" evidence="1">
    <location>
        <begin position="354"/>
        <end position="374"/>
    </location>
</feature>
<evidence type="ECO:0000313" key="2">
    <source>
        <dbReference type="EMBL" id="MBT1778882.1"/>
    </source>
</evidence>
<comment type="caution">
    <text evidence="2">The sequence shown here is derived from an EMBL/GenBank/DDBJ whole genome shotgun (WGS) entry which is preliminary data.</text>
</comment>